<keyword evidence="1" id="KW-0051">Antiviral defense</keyword>
<organism evidence="3">
    <name type="scientific">uncultured Sulfurovum sp</name>
    <dbReference type="NCBI Taxonomy" id="269237"/>
    <lineage>
        <taxon>Bacteria</taxon>
        <taxon>Pseudomonadati</taxon>
        <taxon>Campylobacterota</taxon>
        <taxon>Epsilonproteobacteria</taxon>
        <taxon>Campylobacterales</taxon>
        <taxon>Sulfurovaceae</taxon>
        <taxon>Sulfurovum</taxon>
        <taxon>environmental samples</taxon>
    </lineage>
</organism>
<accession>A0A6S6S8V3</accession>
<dbReference type="CDD" id="cd09726">
    <property type="entry name" value="RAMP_I_III"/>
    <property type="match status" value="1"/>
</dbReference>
<sequence length="156" mass="17255">MKGALAHRTAFHFNYLNELYIGNNEARKVITELFGEAKNSKDKIEGSKGKVIFSDCFKPNRDETKTFDHVAIDRFTSGAIDGALFQEKTIAQQDQWEVEILVEKSVSSAFIKAFELALDDVCKGVLALGGATTKGHGVFTGQIIKDGEVLNVERKK</sequence>
<evidence type="ECO:0000259" key="2">
    <source>
        <dbReference type="Pfam" id="PF03787"/>
    </source>
</evidence>
<evidence type="ECO:0000256" key="1">
    <source>
        <dbReference type="ARBA" id="ARBA00023118"/>
    </source>
</evidence>
<dbReference type="InterPro" id="IPR005537">
    <property type="entry name" value="RAMP_III_fam"/>
</dbReference>
<dbReference type="GO" id="GO:0051607">
    <property type="term" value="P:defense response to virus"/>
    <property type="evidence" value="ECO:0007669"/>
    <property type="project" value="UniProtKB-KW"/>
</dbReference>
<dbReference type="Pfam" id="PF03787">
    <property type="entry name" value="RAMPs"/>
    <property type="match status" value="1"/>
</dbReference>
<name>A0A6S6S8V3_9BACT</name>
<protein>
    <submittedName>
        <fullName evidence="3">DUF324 domain-containing protein</fullName>
    </submittedName>
</protein>
<gene>
    <name evidence="3" type="ORF">HELGO_WM29928</name>
</gene>
<evidence type="ECO:0000313" key="3">
    <source>
        <dbReference type="EMBL" id="CAA6804223.1"/>
    </source>
</evidence>
<feature type="domain" description="CRISPR type III-associated protein" evidence="2">
    <location>
        <begin position="9"/>
        <end position="139"/>
    </location>
</feature>
<proteinExistence type="predicted"/>
<reference evidence="3" key="1">
    <citation type="submission" date="2020-01" db="EMBL/GenBank/DDBJ databases">
        <authorList>
            <person name="Meier V. D."/>
            <person name="Meier V D."/>
        </authorList>
    </citation>
    <scope>NUCLEOTIDE SEQUENCE</scope>
    <source>
        <strain evidence="3">HLG_WM_MAG_02</strain>
    </source>
</reference>
<dbReference type="AlphaFoldDB" id="A0A6S6S8V3"/>
<dbReference type="EMBL" id="CACVAZ010000016">
    <property type="protein sequence ID" value="CAA6804223.1"/>
    <property type="molecule type" value="Genomic_DNA"/>
</dbReference>